<dbReference type="AlphaFoldDB" id="A0A852Y8S4"/>
<evidence type="ECO:0000313" key="3">
    <source>
        <dbReference type="Proteomes" id="UP000553888"/>
    </source>
</evidence>
<comment type="caution">
    <text evidence="2">The sequence shown here is derived from an EMBL/GenBank/DDBJ whole genome shotgun (WGS) entry which is preliminary data.</text>
</comment>
<sequence length="201" mass="20928">MRDLVYFIAASIDGFIAAPDGDFSRFPTQPDTLAALFERYPETCPTHVRAALGVTGEPRRFDTVIMGSGTFAPGLDAGLTGGAYPHLRQIVVTHREFDPADGVETIAGDGASLAAQVAELKAEPGTDIWLAGGGDLAAQLIDQIDELQVKVNPIVLGGGIPLFGRRAGAGGVRATAAQITRDLALVGSETLPGGVVLNTYR</sequence>
<dbReference type="InterPro" id="IPR024072">
    <property type="entry name" value="DHFR-like_dom_sf"/>
</dbReference>
<dbReference type="EMBL" id="JACBZY010000001">
    <property type="protein sequence ID" value="NYG97780.1"/>
    <property type="molecule type" value="Genomic_DNA"/>
</dbReference>
<dbReference type="SUPFAM" id="SSF53597">
    <property type="entry name" value="Dihydrofolate reductase-like"/>
    <property type="match status" value="1"/>
</dbReference>
<dbReference type="Pfam" id="PF01872">
    <property type="entry name" value="RibD_C"/>
    <property type="match status" value="1"/>
</dbReference>
<dbReference type="GO" id="GO:0008703">
    <property type="term" value="F:5-amino-6-(5-phosphoribosylamino)uracil reductase activity"/>
    <property type="evidence" value="ECO:0007669"/>
    <property type="project" value="InterPro"/>
</dbReference>
<dbReference type="InterPro" id="IPR002734">
    <property type="entry name" value="RibDG_C"/>
</dbReference>
<dbReference type="GO" id="GO:0009231">
    <property type="term" value="P:riboflavin biosynthetic process"/>
    <property type="evidence" value="ECO:0007669"/>
    <property type="project" value="InterPro"/>
</dbReference>
<proteinExistence type="predicted"/>
<evidence type="ECO:0000259" key="1">
    <source>
        <dbReference type="Pfam" id="PF01872"/>
    </source>
</evidence>
<keyword evidence="3" id="KW-1185">Reference proteome</keyword>
<dbReference type="Proteomes" id="UP000553888">
    <property type="component" value="Unassembled WGS sequence"/>
</dbReference>
<organism evidence="2 3">
    <name type="scientific">Schumannella luteola</name>
    <dbReference type="NCBI Taxonomy" id="472059"/>
    <lineage>
        <taxon>Bacteria</taxon>
        <taxon>Bacillati</taxon>
        <taxon>Actinomycetota</taxon>
        <taxon>Actinomycetes</taxon>
        <taxon>Micrococcales</taxon>
        <taxon>Microbacteriaceae</taxon>
        <taxon>Schumannella</taxon>
    </lineage>
</organism>
<dbReference type="Gene3D" id="3.40.430.10">
    <property type="entry name" value="Dihydrofolate Reductase, subunit A"/>
    <property type="match status" value="1"/>
</dbReference>
<reference evidence="2 3" key="1">
    <citation type="submission" date="2020-07" db="EMBL/GenBank/DDBJ databases">
        <title>Sequencing the genomes of 1000 actinobacteria strains.</title>
        <authorList>
            <person name="Klenk H.-P."/>
        </authorList>
    </citation>
    <scope>NUCLEOTIDE SEQUENCE [LARGE SCALE GENOMIC DNA]</scope>
    <source>
        <strain evidence="2 3">DSM 23141</strain>
    </source>
</reference>
<feature type="domain" description="Bacterial bifunctional deaminase-reductase C-terminal" evidence="1">
    <location>
        <begin position="4"/>
        <end position="195"/>
    </location>
</feature>
<dbReference type="PANTHER" id="PTHR38011">
    <property type="entry name" value="DIHYDROFOLATE REDUCTASE FAMILY PROTEIN (AFU_ORTHOLOGUE AFUA_8G06820)"/>
    <property type="match status" value="1"/>
</dbReference>
<gene>
    <name evidence="2" type="ORF">BJ979_000406</name>
</gene>
<evidence type="ECO:0000313" key="2">
    <source>
        <dbReference type="EMBL" id="NYG97780.1"/>
    </source>
</evidence>
<protein>
    <submittedName>
        <fullName evidence="2">Dihydrofolate reductase</fullName>
    </submittedName>
</protein>
<dbReference type="RefSeq" id="WP_179564701.1">
    <property type="nucleotide sequence ID" value="NZ_JACBZY010000001.1"/>
</dbReference>
<name>A0A852Y8S4_9MICO</name>
<dbReference type="InterPro" id="IPR050765">
    <property type="entry name" value="Riboflavin_Biosynth_HTPR"/>
</dbReference>
<dbReference type="PANTHER" id="PTHR38011:SF11">
    <property type="entry name" value="2,5-DIAMINO-6-RIBOSYLAMINO-4(3H)-PYRIMIDINONE 5'-PHOSPHATE REDUCTASE"/>
    <property type="match status" value="1"/>
</dbReference>
<accession>A0A852Y8S4</accession>